<evidence type="ECO:0000313" key="1">
    <source>
        <dbReference type="EMBL" id="MBH9700134.1"/>
    </source>
</evidence>
<accession>A0A8I1DMH3</accession>
<dbReference type="RefSeq" id="WP_176131951.1">
    <property type="nucleotide sequence ID" value="NZ_CADDZZ010000052.1"/>
</dbReference>
<protein>
    <submittedName>
        <fullName evidence="1">Uncharacterized protein</fullName>
    </submittedName>
</protein>
<comment type="caution">
    <text evidence="1">The sequence shown here is derived from an EMBL/GenBank/DDBJ whole genome shotgun (WGS) entry which is preliminary data.</text>
</comment>
<dbReference type="AlphaFoldDB" id="A0A8I1DMH3"/>
<organism evidence="1 2">
    <name type="scientific">Burkholderia cepacia</name>
    <name type="common">Pseudomonas cepacia</name>
    <dbReference type="NCBI Taxonomy" id="292"/>
    <lineage>
        <taxon>Bacteria</taxon>
        <taxon>Pseudomonadati</taxon>
        <taxon>Pseudomonadota</taxon>
        <taxon>Betaproteobacteria</taxon>
        <taxon>Burkholderiales</taxon>
        <taxon>Burkholderiaceae</taxon>
        <taxon>Burkholderia</taxon>
        <taxon>Burkholderia cepacia complex</taxon>
    </lineage>
</organism>
<gene>
    <name evidence="1" type="ORF">JAO13_27195</name>
</gene>
<proteinExistence type="predicted"/>
<name>A0A8I1DMH3_BURCE</name>
<evidence type="ECO:0000313" key="2">
    <source>
        <dbReference type="Proteomes" id="UP000645612"/>
    </source>
</evidence>
<dbReference type="Proteomes" id="UP000645612">
    <property type="component" value="Unassembled WGS sequence"/>
</dbReference>
<sequence length="161" mass="17776">MDKAYLSQKVMPSRKPSWIAVSFAFFFLAPSASGYSEEVSMLQSTEKFGGTEIHVEIESGKAYREAGMDKALVYGKIRISDSSAGAINIKVNLICVSISINQVRSERIYIDSVAHILPENYLMNNGEAKVYWKMERFVDVSKSNGSLSISLKKGCSLFPSG</sequence>
<dbReference type="EMBL" id="JAEDXG010000029">
    <property type="protein sequence ID" value="MBH9700134.1"/>
    <property type="molecule type" value="Genomic_DNA"/>
</dbReference>
<reference evidence="1" key="1">
    <citation type="submission" date="2020-12" db="EMBL/GenBank/DDBJ databases">
        <title>Burkholderia cepacia complex in Mexico.</title>
        <authorList>
            <person name="Estrada P."/>
        </authorList>
    </citation>
    <scope>NUCLEOTIDE SEQUENCE</scope>
    <source>
        <strain evidence="1">871</strain>
    </source>
</reference>